<dbReference type="PROSITE" id="PS50943">
    <property type="entry name" value="HTH_CROC1"/>
    <property type="match status" value="1"/>
</dbReference>
<dbReference type="eggNOG" id="COG5635">
    <property type="taxonomic scope" value="Bacteria"/>
</dbReference>
<dbReference type="InterPro" id="IPR054501">
    <property type="entry name" value="NCH2"/>
</dbReference>
<dbReference type="STRING" id="41431.PCC8801_1473"/>
<keyword evidence="4" id="KW-1185">Reference proteome</keyword>
<evidence type="ECO:0000313" key="3">
    <source>
        <dbReference type="EMBL" id="ACK65529.1"/>
    </source>
</evidence>
<dbReference type="AlphaFoldDB" id="B7JUI5"/>
<dbReference type="InterPro" id="IPR007111">
    <property type="entry name" value="NACHT_NTPase"/>
</dbReference>
<protein>
    <submittedName>
        <fullName evidence="3">Putative signal transduction protein with Nacht domain</fullName>
    </submittedName>
</protein>
<evidence type="ECO:0000259" key="1">
    <source>
        <dbReference type="PROSITE" id="PS50837"/>
    </source>
</evidence>
<dbReference type="CDD" id="cd00093">
    <property type="entry name" value="HTH_XRE"/>
    <property type="match status" value="1"/>
</dbReference>
<dbReference type="HOGENOM" id="CLU_016337_1_0_3"/>
<dbReference type="InterPro" id="IPR027417">
    <property type="entry name" value="P-loop_NTPase"/>
</dbReference>
<dbReference type="KEGG" id="cyp:PCC8801_1473"/>
<proteinExistence type="predicted"/>
<dbReference type="SUPFAM" id="SSF52540">
    <property type="entry name" value="P-loop containing nucleoside triphosphate hydrolases"/>
    <property type="match status" value="1"/>
</dbReference>
<dbReference type="InterPro" id="IPR001387">
    <property type="entry name" value="Cro/C1-type_HTH"/>
</dbReference>
<dbReference type="Pfam" id="PF05729">
    <property type="entry name" value="NACHT"/>
    <property type="match status" value="1"/>
</dbReference>
<evidence type="ECO:0000259" key="2">
    <source>
        <dbReference type="PROSITE" id="PS50943"/>
    </source>
</evidence>
<dbReference type="EMBL" id="CP001287">
    <property type="protein sequence ID" value="ACK65529.1"/>
    <property type="molecule type" value="Genomic_DNA"/>
</dbReference>
<reference evidence="4" key="1">
    <citation type="journal article" date="2011" name="MBio">
        <title>Novel metabolic attributes of the genus Cyanothece, comprising a group of unicellular nitrogen-fixing Cyanobacteria.</title>
        <authorList>
            <person name="Bandyopadhyay A."/>
            <person name="Elvitigala T."/>
            <person name="Welsh E."/>
            <person name="Stockel J."/>
            <person name="Liberton M."/>
            <person name="Min H."/>
            <person name="Sherman L.A."/>
            <person name="Pakrasi H.B."/>
        </authorList>
    </citation>
    <scope>NUCLEOTIDE SEQUENCE [LARGE SCALE GENOMIC DNA]</scope>
    <source>
        <strain evidence="4">PCC 8801</strain>
    </source>
</reference>
<dbReference type="PANTHER" id="PTHR46844:SF1">
    <property type="entry name" value="SLR5058 PROTEIN"/>
    <property type="match status" value="1"/>
</dbReference>
<accession>B7JUI5</accession>
<name>B7JUI5_RIPO1</name>
<dbReference type="Pfam" id="PF22727">
    <property type="entry name" value="NCH2"/>
    <property type="match status" value="1"/>
</dbReference>
<feature type="domain" description="NACHT" evidence="1">
    <location>
        <begin position="179"/>
        <end position="303"/>
    </location>
</feature>
<feature type="domain" description="HTH cro/C1-type" evidence="2">
    <location>
        <begin position="17"/>
        <end position="70"/>
    </location>
</feature>
<sequence>MNRRSLSSSADGILQAKQIIANRGWTQEDLANEVGLSSRQSIWKFLTGRPVKRQIFQEICFKLQLNWEEIANLSEDEYPIQTTEVTTENLGIESWVSMMRIQGRDYIKMQCNTLQSSFYLTQPSLNDIYVGANLLTQLSHQRWLEVSDFQNPDTNLRGFSLTEIQAQGVTGVDLVGKYNKLMILGQPGAGKTTFLKHLALQCSQGKYRRDVIPCFIELRSWLMETEHETANLWEYFHHQAKKCGLSSEQAIMLLQEGKGLFLLDGLDEVEQEEREILAKTISQFTQVYHKNQFIITSRPAAQLFHFQGFTYVEMAAFNRHQIEAFARQWFVATAKNKKEGKIKAQQFIEELEKSENQPLLELGITPILLNLMCSVFQERSSFPRKRAKLYQAGLDILLQRWDQARGIARDSLYKDLPVLDKIKLLCQIAAQTFEAKLFFFEVDYVLRIIENYLVNTLKLELDVETLWSTSESILNCLQLQHGLLIERAKNIYSFSHLTFQEYFTARKIVSSDLKTLENELDNLGTHIFDPRWQEVILLTASMLPKADFLLQSIKNQIDALVREDLNLQKFLIVLDDKVKSLQLNYQQAAVRAFYFTLFFHRDLNLAIALDIQFGTMNNLSRELQLDATLARCLMDSIALVKNPDIKKFINLYFSLALQDKFQLDPKFNEAFKQVKSQLPPLENETEVNLDWWKNNGKKWVDNFRDLLINYRHIGHDWQLTLEQEKRWQNYYNANLFLVECLQGDCQTNDQVKQAILSEILLK</sequence>
<dbReference type="PANTHER" id="PTHR46844">
    <property type="entry name" value="SLR5058 PROTEIN"/>
    <property type="match status" value="1"/>
</dbReference>
<dbReference type="Proteomes" id="UP000008204">
    <property type="component" value="Chromosome"/>
</dbReference>
<evidence type="ECO:0000313" key="4">
    <source>
        <dbReference type="Proteomes" id="UP000008204"/>
    </source>
</evidence>
<organism evidence="3 4">
    <name type="scientific">Rippkaea orientalis (strain PCC 8801 / RF-1)</name>
    <name type="common">Cyanothece sp. (strain PCC 8801)</name>
    <dbReference type="NCBI Taxonomy" id="41431"/>
    <lineage>
        <taxon>Bacteria</taxon>
        <taxon>Bacillati</taxon>
        <taxon>Cyanobacteriota</taxon>
        <taxon>Cyanophyceae</taxon>
        <taxon>Oscillatoriophycideae</taxon>
        <taxon>Chroococcales</taxon>
        <taxon>Aphanothecaceae</taxon>
        <taxon>Rippkaea</taxon>
        <taxon>Rippkaea orientalis</taxon>
    </lineage>
</organism>
<dbReference type="PROSITE" id="PS50837">
    <property type="entry name" value="NACHT"/>
    <property type="match status" value="1"/>
</dbReference>
<dbReference type="Gene3D" id="3.40.50.300">
    <property type="entry name" value="P-loop containing nucleotide triphosphate hydrolases"/>
    <property type="match status" value="1"/>
</dbReference>
<gene>
    <name evidence="3" type="ordered locus">PCC8801_1473</name>
</gene>
<dbReference type="OrthoDB" id="448481at2"/>